<name>A0A425CY88_APHAT</name>
<organism evidence="3 4">
    <name type="scientific">Aphanomyces astaci</name>
    <name type="common">Crayfish plague agent</name>
    <dbReference type="NCBI Taxonomy" id="112090"/>
    <lineage>
        <taxon>Eukaryota</taxon>
        <taxon>Sar</taxon>
        <taxon>Stramenopiles</taxon>
        <taxon>Oomycota</taxon>
        <taxon>Saprolegniomycetes</taxon>
        <taxon>Saprolegniales</taxon>
        <taxon>Verrucalvaceae</taxon>
        <taxon>Aphanomyces</taxon>
    </lineage>
</organism>
<dbReference type="SUPFAM" id="SSF52540">
    <property type="entry name" value="P-loop containing nucleoside triphosphate hydrolases"/>
    <property type="match status" value="2"/>
</dbReference>
<dbReference type="VEuPathDB" id="FungiDB:H257_08408"/>
<dbReference type="Gene3D" id="3.40.50.300">
    <property type="entry name" value="P-loop containing nucleotide triphosphate hydrolases"/>
    <property type="match status" value="2"/>
</dbReference>
<dbReference type="InterPro" id="IPR027417">
    <property type="entry name" value="P-loop_NTPase"/>
</dbReference>
<keyword evidence="4" id="KW-1185">Reference proteome</keyword>
<dbReference type="Pfam" id="PF00004">
    <property type="entry name" value="AAA"/>
    <property type="match status" value="2"/>
</dbReference>
<protein>
    <recommendedName>
        <fullName evidence="2">ATPase AAA-type core domain-containing protein</fullName>
    </recommendedName>
</protein>
<dbReference type="Proteomes" id="UP000284702">
    <property type="component" value="Unassembled WGS sequence"/>
</dbReference>
<sequence>MHGPMGSGKTSAVHLLASHHGATLLEMDATILTLQSPSSSSLERPFLACFTAALHLQPAVICIKHIERLFPKTLDGPAAHRIADFLTALPFRQKLLQSLGAPSCDVASPSVTAVLMQHGQQPGDVISYMRHAVATAVVENLKYTNDDNVTLPLDLITSSHRQAPKQSATSVVSRPNVSWDDIGGASDVKQTLQEMVVWPFDKPEVGTGKTMLAKAAATATMCNFMNVTASDLISAEFGESEKAVTRVFQTARAMRSQMPWDDDVDMDDMVVDTDGLSAAEVVSVTRMAGLLALASDSEWVESKAARQERHILLPLDGDGDDNNQFAFAIIANTENDDADCFPNFFADATGLSYPYPRSSFHHDLANEPEPPTTSSPRVELELTYMNDKSASKLAAVDTKLYTYINFEMNGPALLYDAIPTERCPGAYNFAVNAHEYTPAAKSSTCATCVAVTDSLRPFGDKKDWCTTAADASDFTDANIAAYQATVAKLTTYRTSAVNNKCSDTRCDAVSVTSRGILSSEPTSLSNQGDKPDDEILGKGENAVVAAWVTCLSKPFSTEEWGKLSTPPATDADWATLLALTGPNCHRSCDFGVTLKEWYTVYTCPLSAGGYTKQCDGADACEFTQTLNIHSDTLIESVGVTLHAVDYESPTQPLIADPATVLDVPAYKSPTTADNTPSYELHFDAECTFGDAAFDTFCGFAIALGDYFSLISSVATTAAATGLVASTPPRTIDDIVFWRVKVEAPGADVKWIVVAREGETTLRLNHFKTTLTFEAYTACGKLDTAALAPWTVYAHRHKQLHKVDAWFSSLLTTRDHGGCNVKDSDFALVKLKYDPVQNANYETYVVPDASDVPIKNTFLGLTCWWQYKDAGEAVYNWIFTYRKDHPVPQDKLDKDAAIKLKNVARTRVDAVCNVYFHSNAPRARWVDPERIDLTKTFELKNCDAPRFNVASPADQGRFVKDTCDKVGFPGLTPWDDWEEEGVPWGGEWQPAPFQACGGWIVFSTDPDTTVTLKPHNELSCCNQKGEGGAQFVCTAFDDTVDAKRCSDVVATTKDSTTDKASFGVGTTYLPNAQTFTSVTVARGYTLDAFTATSPSSPVFSMDATASEVTKALPLDVQSKDIVRLVIRKVIRGGGSLAMLISSSYMEETNGVVVLAVVTMLVIVVAVVMKKRHGKPVEDHTNDEDYIALLH</sequence>
<evidence type="ECO:0000313" key="4">
    <source>
        <dbReference type="Proteomes" id="UP000284702"/>
    </source>
</evidence>
<keyword evidence="1" id="KW-0812">Transmembrane</keyword>
<dbReference type="PANTHER" id="PTHR23077:SF117">
    <property type="entry name" value="AAA+ ATPASE DOMAIN-CONTAINING PROTEIN"/>
    <property type="match status" value="1"/>
</dbReference>
<reference evidence="3" key="1">
    <citation type="submission" date="2018-07" db="EMBL/GenBank/DDBJ databases">
        <title>Annotation of Aphanomyces astaci genome assembly.</title>
        <authorList>
            <person name="Studholme D.J."/>
        </authorList>
    </citation>
    <scope>NUCLEOTIDE SEQUENCE [LARGE SCALE GENOMIC DNA]</scope>
    <source>
        <strain evidence="3">Pc</strain>
    </source>
</reference>
<proteinExistence type="predicted"/>
<dbReference type="GO" id="GO:0005524">
    <property type="term" value="F:ATP binding"/>
    <property type="evidence" value="ECO:0007669"/>
    <property type="project" value="InterPro"/>
</dbReference>
<dbReference type="InterPro" id="IPR003959">
    <property type="entry name" value="ATPase_AAA_core"/>
</dbReference>
<feature type="domain" description="ATPase AAA-type core" evidence="2">
    <location>
        <begin position="206"/>
        <end position="255"/>
    </location>
</feature>
<dbReference type="GO" id="GO:0016887">
    <property type="term" value="F:ATP hydrolysis activity"/>
    <property type="evidence" value="ECO:0007669"/>
    <property type="project" value="InterPro"/>
</dbReference>
<comment type="caution">
    <text evidence="3">The sequence shown here is derived from an EMBL/GenBank/DDBJ whole genome shotgun (WGS) entry which is preliminary data.</text>
</comment>
<evidence type="ECO:0000313" key="3">
    <source>
        <dbReference type="EMBL" id="RQM21961.1"/>
    </source>
</evidence>
<feature type="domain" description="ATPase AAA-type core" evidence="2">
    <location>
        <begin position="1"/>
        <end position="73"/>
    </location>
</feature>
<evidence type="ECO:0000259" key="2">
    <source>
        <dbReference type="Pfam" id="PF00004"/>
    </source>
</evidence>
<dbReference type="EMBL" id="MZMZ02003343">
    <property type="protein sequence ID" value="RQM21961.1"/>
    <property type="molecule type" value="Genomic_DNA"/>
</dbReference>
<gene>
    <name evidence="3" type="ORF">B5M09_009252</name>
</gene>
<keyword evidence="1" id="KW-1133">Transmembrane helix</keyword>
<dbReference type="Gene3D" id="1.10.8.60">
    <property type="match status" value="1"/>
</dbReference>
<evidence type="ECO:0000256" key="1">
    <source>
        <dbReference type="SAM" id="Phobius"/>
    </source>
</evidence>
<dbReference type="PANTHER" id="PTHR23077">
    <property type="entry name" value="AAA-FAMILY ATPASE"/>
    <property type="match status" value="1"/>
</dbReference>
<keyword evidence="1" id="KW-0472">Membrane</keyword>
<dbReference type="InterPro" id="IPR050168">
    <property type="entry name" value="AAA_ATPase_domain"/>
</dbReference>
<dbReference type="VEuPathDB" id="FungiDB:H257_08407"/>
<feature type="transmembrane region" description="Helical" evidence="1">
    <location>
        <begin position="1149"/>
        <end position="1167"/>
    </location>
</feature>
<accession>A0A425CY88</accession>
<dbReference type="AlphaFoldDB" id="A0A425CY88"/>